<evidence type="ECO:0000256" key="3">
    <source>
        <dbReference type="ARBA" id="ARBA00022801"/>
    </source>
</evidence>
<organism evidence="6">
    <name type="scientific">bioreactor metagenome</name>
    <dbReference type="NCBI Taxonomy" id="1076179"/>
    <lineage>
        <taxon>unclassified sequences</taxon>
        <taxon>metagenomes</taxon>
        <taxon>ecological metagenomes</taxon>
    </lineage>
</organism>
<dbReference type="InterPro" id="IPR005019">
    <property type="entry name" value="Adenine_glyco"/>
</dbReference>
<dbReference type="InterPro" id="IPR052891">
    <property type="entry name" value="DNA-3mA_glycosylase"/>
</dbReference>
<keyword evidence="2" id="KW-0227">DNA damage</keyword>
<name>A0A644UNJ1_9ZZZZ</name>
<keyword evidence="1" id="KW-0479">Metal-binding</keyword>
<dbReference type="FunFam" id="1.10.340.30:FF:000009">
    <property type="entry name" value="DNA-3-methyladenine glycosylase I"/>
    <property type="match status" value="1"/>
</dbReference>
<comment type="caution">
    <text evidence="6">The sequence shown here is derived from an EMBL/GenBank/DDBJ whole genome shotgun (WGS) entry which is preliminary data.</text>
</comment>
<gene>
    <name evidence="6" type="ORF">SDC9_26478</name>
</gene>
<evidence type="ECO:0000256" key="1">
    <source>
        <dbReference type="ARBA" id="ARBA00022723"/>
    </source>
</evidence>
<sequence>MYPERSRRGVEGPPPVPLTEIRNFTLNAVEGAQSEIRNQKSAMKTCTWPGNDPLMIEYHDTEWGVPVHDDTKLFEFLVLDAFQAGLSWKTILHRREGFRRAFDNFDAVKIAAYNEEDYHRLLGDSGIIRNRAKIRGTIRNAQVFLDIQKEFGSFDAYIWQFTGGKTIVNHWTELNQIPATSPESDAMAKDMKKRGFTFCGSTICYAFMQAAGLVDDHLEGCFRKSQGG</sequence>
<dbReference type="GO" id="GO:0008725">
    <property type="term" value="F:DNA-3-methyladenine glycosylase activity"/>
    <property type="evidence" value="ECO:0007669"/>
    <property type="project" value="InterPro"/>
</dbReference>
<dbReference type="GO" id="GO:0046872">
    <property type="term" value="F:metal ion binding"/>
    <property type="evidence" value="ECO:0007669"/>
    <property type="project" value="UniProtKB-KW"/>
</dbReference>
<keyword evidence="3" id="KW-0378">Hydrolase</keyword>
<dbReference type="AlphaFoldDB" id="A0A644UNJ1"/>
<dbReference type="PANTHER" id="PTHR30037:SF4">
    <property type="entry name" value="DNA-3-METHYLADENINE GLYCOSYLASE I"/>
    <property type="match status" value="1"/>
</dbReference>
<keyword evidence="5" id="KW-0234">DNA repair</keyword>
<accession>A0A644UNJ1</accession>
<dbReference type="EMBL" id="VSSQ01000139">
    <property type="protein sequence ID" value="MPL80577.1"/>
    <property type="molecule type" value="Genomic_DNA"/>
</dbReference>
<evidence type="ECO:0008006" key="7">
    <source>
        <dbReference type="Google" id="ProtNLM"/>
    </source>
</evidence>
<evidence type="ECO:0000256" key="2">
    <source>
        <dbReference type="ARBA" id="ARBA00022763"/>
    </source>
</evidence>
<proteinExistence type="predicted"/>
<dbReference type="InterPro" id="IPR011257">
    <property type="entry name" value="DNA_glycosylase"/>
</dbReference>
<dbReference type="SUPFAM" id="SSF48150">
    <property type="entry name" value="DNA-glycosylase"/>
    <property type="match status" value="1"/>
</dbReference>
<evidence type="ECO:0000256" key="4">
    <source>
        <dbReference type="ARBA" id="ARBA00022833"/>
    </source>
</evidence>
<reference evidence="6" key="1">
    <citation type="submission" date="2019-08" db="EMBL/GenBank/DDBJ databases">
        <authorList>
            <person name="Kucharzyk K."/>
            <person name="Murdoch R.W."/>
            <person name="Higgins S."/>
            <person name="Loffler F."/>
        </authorList>
    </citation>
    <scope>NUCLEOTIDE SEQUENCE</scope>
</reference>
<keyword evidence="4" id="KW-0862">Zinc</keyword>
<dbReference type="Pfam" id="PF03352">
    <property type="entry name" value="Adenine_glyco"/>
    <property type="match status" value="1"/>
</dbReference>
<evidence type="ECO:0000313" key="6">
    <source>
        <dbReference type="EMBL" id="MPL80577.1"/>
    </source>
</evidence>
<protein>
    <recommendedName>
        <fullName evidence="7">DNA-3-methyladenine glycosylase I</fullName>
    </recommendedName>
</protein>
<dbReference type="GO" id="GO:0006284">
    <property type="term" value="P:base-excision repair"/>
    <property type="evidence" value="ECO:0007669"/>
    <property type="project" value="InterPro"/>
</dbReference>
<dbReference type="PANTHER" id="PTHR30037">
    <property type="entry name" value="DNA-3-METHYLADENINE GLYCOSYLASE 1"/>
    <property type="match status" value="1"/>
</dbReference>
<evidence type="ECO:0000256" key="5">
    <source>
        <dbReference type="ARBA" id="ARBA00023204"/>
    </source>
</evidence>
<dbReference type="Gene3D" id="1.10.340.30">
    <property type="entry name" value="Hypothetical protein, domain 2"/>
    <property type="match status" value="1"/>
</dbReference>